<accession>A0AAN7L0C6</accession>
<keyword evidence="2" id="KW-1185">Reference proteome</keyword>
<sequence length="124" mass="14273">MNYYCTCFKHVLHSHSISRTLIQVNQEMESDLHKLQREHLLKIYPRSYCVCSSQMPRIISHHHPIRNTSDQQANKDCPASYQLVHALSLQNHVAKLSDFGLAKLRPKDDQSHVSTRGPKVAELS</sequence>
<evidence type="ECO:0000313" key="1">
    <source>
        <dbReference type="EMBL" id="KAK4773110.1"/>
    </source>
</evidence>
<dbReference type="EMBL" id="JAXIOK010000004">
    <property type="protein sequence ID" value="KAK4773110.1"/>
    <property type="molecule type" value="Genomic_DNA"/>
</dbReference>
<organism evidence="1 2">
    <name type="scientific">Trapa incisa</name>
    <dbReference type="NCBI Taxonomy" id="236973"/>
    <lineage>
        <taxon>Eukaryota</taxon>
        <taxon>Viridiplantae</taxon>
        <taxon>Streptophyta</taxon>
        <taxon>Embryophyta</taxon>
        <taxon>Tracheophyta</taxon>
        <taxon>Spermatophyta</taxon>
        <taxon>Magnoliopsida</taxon>
        <taxon>eudicotyledons</taxon>
        <taxon>Gunneridae</taxon>
        <taxon>Pentapetalae</taxon>
        <taxon>rosids</taxon>
        <taxon>malvids</taxon>
        <taxon>Myrtales</taxon>
        <taxon>Lythraceae</taxon>
        <taxon>Trapa</taxon>
    </lineage>
</organism>
<name>A0AAN7L0C6_9MYRT</name>
<evidence type="ECO:0000313" key="2">
    <source>
        <dbReference type="Proteomes" id="UP001345219"/>
    </source>
</evidence>
<dbReference type="Proteomes" id="UP001345219">
    <property type="component" value="Chromosome 22"/>
</dbReference>
<gene>
    <name evidence="1" type="ORF">SAY87_028129</name>
</gene>
<protein>
    <submittedName>
        <fullName evidence="1">Uncharacterized protein</fullName>
    </submittedName>
</protein>
<comment type="caution">
    <text evidence="1">The sequence shown here is derived from an EMBL/GenBank/DDBJ whole genome shotgun (WGS) entry which is preliminary data.</text>
</comment>
<proteinExistence type="predicted"/>
<reference evidence="1 2" key="1">
    <citation type="journal article" date="2023" name="Hortic Res">
        <title>Pangenome of water caltrop reveals structural variations and asymmetric subgenome divergence after allopolyploidization.</title>
        <authorList>
            <person name="Zhang X."/>
            <person name="Chen Y."/>
            <person name="Wang L."/>
            <person name="Yuan Y."/>
            <person name="Fang M."/>
            <person name="Shi L."/>
            <person name="Lu R."/>
            <person name="Comes H.P."/>
            <person name="Ma Y."/>
            <person name="Chen Y."/>
            <person name="Huang G."/>
            <person name="Zhou Y."/>
            <person name="Zheng Z."/>
            <person name="Qiu Y."/>
        </authorList>
    </citation>
    <scope>NUCLEOTIDE SEQUENCE [LARGE SCALE GENOMIC DNA]</scope>
    <source>
        <tissue evidence="1">Roots</tissue>
    </source>
</reference>
<dbReference type="AlphaFoldDB" id="A0AAN7L0C6"/>